<evidence type="ECO:0000313" key="1">
    <source>
        <dbReference type="EMBL" id="JAH97269.1"/>
    </source>
</evidence>
<reference evidence="1" key="2">
    <citation type="journal article" date="2015" name="Fish Shellfish Immunol.">
        <title>Early steps in the European eel (Anguilla anguilla)-Vibrio vulnificus interaction in the gills: Role of the RtxA13 toxin.</title>
        <authorList>
            <person name="Callol A."/>
            <person name="Pajuelo D."/>
            <person name="Ebbesson L."/>
            <person name="Teles M."/>
            <person name="MacKenzie S."/>
            <person name="Amaro C."/>
        </authorList>
    </citation>
    <scope>NUCLEOTIDE SEQUENCE</scope>
</reference>
<proteinExistence type="predicted"/>
<protein>
    <submittedName>
        <fullName evidence="1">Uncharacterized protein</fullName>
    </submittedName>
</protein>
<reference evidence="1" key="1">
    <citation type="submission" date="2014-11" db="EMBL/GenBank/DDBJ databases">
        <authorList>
            <person name="Amaro Gonzalez C."/>
        </authorList>
    </citation>
    <scope>NUCLEOTIDE SEQUENCE</scope>
</reference>
<organism evidence="1">
    <name type="scientific">Anguilla anguilla</name>
    <name type="common">European freshwater eel</name>
    <name type="synonym">Muraena anguilla</name>
    <dbReference type="NCBI Taxonomy" id="7936"/>
    <lineage>
        <taxon>Eukaryota</taxon>
        <taxon>Metazoa</taxon>
        <taxon>Chordata</taxon>
        <taxon>Craniata</taxon>
        <taxon>Vertebrata</taxon>
        <taxon>Euteleostomi</taxon>
        <taxon>Actinopterygii</taxon>
        <taxon>Neopterygii</taxon>
        <taxon>Teleostei</taxon>
        <taxon>Anguilliformes</taxon>
        <taxon>Anguillidae</taxon>
        <taxon>Anguilla</taxon>
    </lineage>
</organism>
<dbReference type="EMBL" id="GBXM01011308">
    <property type="protein sequence ID" value="JAH97269.1"/>
    <property type="molecule type" value="Transcribed_RNA"/>
</dbReference>
<name>A0A0E9X3X1_ANGAN</name>
<sequence length="79" mass="9171">MNFHLHQMAMVCLSRSKQKKKTEIKTLCSITELTVIHVQSELHQLLSCQTFQLHTSLSNYSALKTHPDSFQMISKSYIF</sequence>
<dbReference type="AlphaFoldDB" id="A0A0E9X3X1"/>
<accession>A0A0E9X3X1</accession>